<organism evidence="2 3">
    <name type="scientific">Halpernia humi</name>
    <dbReference type="NCBI Taxonomy" id="493375"/>
    <lineage>
        <taxon>Bacteria</taxon>
        <taxon>Pseudomonadati</taxon>
        <taxon>Bacteroidota</taxon>
        <taxon>Flavobacteriia</taxon>
        <taxon>Flavobacteriales</taxon>
        <taxon>Weeksellaceae</taxon>
        <taxon>Chryseobacterium group</taxon>
        <taxon>Halpernia</taxon>
    </lineage>
</organism>
<dbReference type="PANTHER" id="PTHR12390:SF0">
    <property type="entry name" value="UROPORPHYRINOGEN-III SYNTHASE"/>
    <property type="match status" value="1"/>
</dbReference>
<dbReference type="Pfam" id="PF02602">
    <property type="entry name" value="HEM4"/>
    <property type="match status" value="1"/>
</dbReference>
<evidence type="ECO:0000313" key="2">
    <source>
        <dbReference type="EMBL" id="SEG15260.1"/>
    </source>
</evidence>
<dbReference type="InterPro" id="IPR036108">
    <property type="entry name" value="4pyrrol_syn_uPrphyn_synt_sf"/>
</dbReference>
<dbReference type="GO" id="GO:0005829">
    <property type="term" value="C:cytosol"/>
    <property type="evidence" value="ECO:0007669"/>
    <property type="project" value="TreeGrafter"/>
</dbReference>
<protein>
    <submittedName>
        <fullName evidence="2">Uroporphyrinogen-III synthase</fullName>
    </submittedName>
</protein>
<reference evidence="3" key="1">
    <citation type="submission" date="2016-10" db="EMBL/GenBank/DDBJ databases">
        <authorList>
            <person name="Varghese N."/>
            <person name="Submissions S."/>
        </authorList>
    </citation>
    <scope>NUCLEOTIDE SEQUENCE [LARGE SCALE GENOMIC DNA]</scope>
    <source>
        <strain evidence="3">DSM 21580</strain>
    </source>
</reference>
<dbReference type="PANTHER" id="PTHR12390">
    <property type="entry name" value="UROPORPHYRINOGEN III SYNTHASE"/>
    <property type="match status" value="1"/>
</dbReference>
<dbReference type="RefSeq" id="WP_185116954.1">
    <property type="nucleotide sequence ID" value="NZ_FNUS01000003.1"/>
</dbReference>
<accession>A0A1H5XV55</accession>
<dbReference type="Gene3D" id="3.40.50.10090">
    <property type="match status" value="2"/>
</dbReference>
<feature type="domain" description="Tetrapyrrole biosynthesis uroporphyrinogen III synthase" evidence="1">
    <location>
        <begin position="29"/>
        <end position="216"/>
    </location>
</feature>
<dbReference type="GO" id="GO:0006780">
    <property type="term" value="P:uroporphyrinogen III biosynthetic process"/>
    <property type="evidence" value="ECO:0007669"/>
    <property type="project" value="InterPro"/>
</dbReference>
<keyword evidence="3" id="KW-1185">Reference proteome</keyword>
<dbReference type="EMBL" id="FNUS01000003">
    <property type="protein sequence ID" value="SEG15260.1"/>
    <property type="molecule type" value="Genomic_DNA"/>
</dbReference>
<evidence type="ECO:0000313" key="3">
    <source>
        <dbReference type="Proteomes" id="UP000236738"/>
    </source>
</evidence>
<dbReference type="Proteomes" id="UP000236738">
    <property type="component" value="Unassembled WGS sequence"/>
</dbReference>
<evidence type="ECO:0000259" key="1">
    <source>
        <dbReference type="Pfam" id="PF02602"/>
    </source>
</evidence>
<dbReference type="SUPFAM" id="SSF69618">
    <property type="entry name" value="HemD-like"/>
    <property type="match status" value="1"/>
</dbReference>
<dbReference type="InterPro" id="IPR003754">
    <property type="entry name" value="4pyrrol_synth_uPrphyn_synth"/>
</dbReference>
<dbReference type="CDD" id="cd06578">
    <property type="entry name" value="HemD"/>
    <property type="match status" value="1"/>
</dbReference>
<name>A0A1H5XV55_9FLAO</name>
<proteinExistence type="predicted"/>
<sequence>MTILFTKKISAKALENALNKEIEPHFLDVLHFKIRTLKPFPLGNKSLIFSSVNGVEAFFKNQFSPKENFAIKPYNKIYCVGKKTKLKVKSYGFGVFKTKKSAKDLRDFILEKSSGEDFLHFCGNLGLDIFDKNLPLQNVKYKKIVSYETNLLYPKIEQKFDAIVFFSPSGVRSFAKHNSLENCTLFSIGETTSAEIKKLTQQEINTSKEQSLKSLLLLINNKFEANNA</sequence>
<gene>
    <name evidence="2" type="ORF">SAMN05421847_1555</name>
</gene>
<dbReference type="AlphaFoldDB" id="A0A1H5XV55"/>
<dbReference type="GO" id="GO:0004852">
    <property type="term" value="F:uroporphyrinogen-III synthase activity"/>
    <property type="evidence" value="ECO:0007669"/>
    <property type="project" value="InterPro"/>
</dbReference>
<dbReference type="InterPro" id="IPR039793">
    <property type="entry name" value="UROS/Hem4"/>
</dbReference>